<dbReference type="GO" id="GO:0005509">
    <property type="term" value="F:calcium ion binding"/>
    <property type="evidence" value="ECO:0007669"/>
    <property type="project" value="InterPro"/>
</dbReference>
<dbReference type="PROSITE" id="PS00018">
    <property type="entry name" value="EF_HAND_1"/>
    <property type="match status" value="1"/>
</dbReference>
<keyword evidence="4" id="KW-0106">Calcium</keyword>
<dbReference type="RefSeq" id="WP_151161535.1">
    <property type="nucleotide sequence ID" value="NZ_WKJO01000001.1"/>
</dbReference>
<organism evidence="7 8">
    <name type="scientific">Haloferax litoreum</name>
    <dbReference type="NCBI Taxonomy" id="2666140"/>
    <lineage>
        <taxon>Archaea</taxon>
        <taxon>Methanobacteriati</taxon>
        <taxon>Methanobacteriota</taxon>
        <taxon>Stenosarchaea group</taxon>
        <taxon>Halobacteria</taxon>
        <taxon>Halobacteriales</taxon>
        <taxon>Haloferacaceae</taxon>
        <taxon>Haloferax</taxon>
    </lineage>
</organism>
<feature type="region of interest" description="Disordered" evidence="5">
    <location>
        <begin position="386"/>
        <end position="448"/>
    </location>
</feature>
<evidence type="ECO:0000256" key="2">
    <source>
        <dbReference type="ARBA" id="ARBA00022525"/>
    </source>
</evidence>
<evidence type="ECO:0000313" key="7">
    <source>
        <dbReference type="EMBL" id="MRX20884.1"/>
    </source>
</evidence>
<keyword evidence="6" id="KW-0812">Transmembrane</keyword>
<evidence type="ECO:0008006" key="9">
    <source>
        <dbReference type="Google" id="ProtNLM"/>
    </source>
</evidence>
<evidence type="ECO:0000256" key="3">
    <source>
        <dbReference type="ARBA" id="ARBA00022729"/>
    </source>
</evidence>
<keyword evidence="6" id="KW-0472">Membrane</keyword>
<comment type="caution">
    <text evidence="7">The sequence shown here is derived from an EMBL/GenBank/DDBJ whole genome shotgun (WGS) entry which is preliminary data.</text>
</comment>
<dbReference type="AlphaFoldDB" id="A0A6A8GCA6"/>
<evidence type="ECO:0000256" key="6">
    <source>
        <dbReference type="SAM" id="Phobius"/>
    </source>
</evidence>
<dbReference type="PANTHER" id="PTHR37467:SF1">
    <property type="entry name" value="EXPORTED CALCIUM-BINDING GLYCOPROTEIN"/>
    <property type="match status" value="1"/>
</dbReference>
<feature type="region of interest" description="Disordered" evidence="5">
    <location>
        <begin position="119"/>
        <end position="152"/>
    </location>
</feature>
<evidence type="ECO:0000256" key="5">
    <source>
        <dbReference type="SAM" id="MobiDB-lite"/>
    </source>
</evidence>
<sequence length="792" mass="85518">MKGTTEKFRKVLLSLHHRVPPNLQFVQRETIQQLSQRGLVVIMVLAMISPSVVAVPIMDADNDGLRNGTEWTKSVDWQARDTDGDGLIDGREISSPILNATNPDTDADGLNDTEEVELGTNASSVDSDGDGITDLVETTNGTDPTQADTDGDSLSDLIEVTNSTSPVNADTDGDGLDDGLEFEIGSNATNRDTDHDLLPDKREWELNTSLVSWDTDGDSLSDVREATSDKLNPRKADTDSDGLNDSRELMLVTLVNVSDTDNDGLKDGAEFDHGTSPIQNDTDNDSLLDGAEIHQYGSDPLNNDTDFDNVSDSIEVRTEILNVSDPDIDDDGLNDGVEWYGETNVTLADTDADGLDDWNETKVYPTDPVINDTDSDGLLDGNETLRFATEPLDPDTDGDDLKDGPEKHTFGTNATNPDTDGDALTDGQEVNEYGTDPLKNDTDGDGLSDAREAKYLQTSPTNADTDGDGIPDGTEVAVKGYNPVEKDPLHDKSSSLQITANQEQALGYFIDSMVQFLHSVATDDADAGPVMEYSQAIVELDDANFTGTKVTIISNFKQAGLYQILDLIQADLGIGIPSGALEGRLKQAIRVGSRMSSVLTIVSDYATLHDQAQNVVSANESELRAAKVGVLIATTVLVIDVYLLYQTGGTFTIANGHKLAFSATGTIAAKTGLARLAKYCGWKCVGGVERVLHWSLRSLIDIGETQLIAEIIEVGYLEVTGITLFDILDGLSVEYLKQLLLMLKDVLSEAVFQRLKEVVNQLVETEVGSWFSDGDVFTVNNEPERFVSAKPA</sequence>
<keyword evidence="3" id="KW-0732">Signal</keyword>
<keyword evidence="8" id="KW-1185">Reference proteome</keyword>
<keyword evidence="2" id="KW-0964">Secreted</keyword>
<dbReference type="Pfam" id="PF18884">
    <property type="entry name" value="TSP3_bac"/>
    <property type="match status" value="9"/>
</dbReference>
<dbReference type="InterPro" id="IPR028974">
    <property type="entry name" value="TSP_type-3_rpt"/>
</dbReference>
<protein>
    <recommendedName>
        <fullName evidence="9">Thrombospondin type 3 repeat-containing protein</fullName>
    </recommendedName>
</protein>
<dbReference type="InterPro" id="IPR018247">
    <property type="entry name" value="EF_Hand_1_Ca_BS"/>
</dbReference>
<accession>A0A6A8GCA6</accession>
<gene>
    <name evidence="7" type="ORF">GJR96_02750</name>
</gene>
<dbReference type="InterPro" id="IPR059100">
    <property type="entry name" value="TSP3_bac"/>
</dbReference>
<dbReference type="PANTHER" id="PTHR37467">
    <property type="entry name" value="EXPORTED CALCIUM-BINDING GLYCOPROTEIN-RELATED"/>
    <property type="match status" value="1"/>
</dbReference>
<keyword evidence="6" id="KW-1133">Transmembrane helix</keyword>
<evidence type="ECO:0000256" key="4">
    <source>
        <dbReference type="ARBA" id="ARBA00022837"/>
    </source>
</evidence>
<dbReference type="InterPro" id="IPR053180">
    <property type="entry name" value="Ca-binding_acidic-repeat"/>
</dbReference>
<comment type="subcellular location">
    <subcellularLocation>
        <location evidence="1">Secreted</location>
    </subcellularLocation>
</comment>
<proteinExistence type="predicted"/>
<feature type="compositionally biased region" description="Polar residues" evidence="5">
    <location>
        <begin position="136"/>
        <end position="148"/>
    </location>
</feature>
<evidence type="ECO:0000313" key="8">
    <source>
        <dbReference type="Proteomes" id="UP000439022"/>
    </source>
</evidence>
<feature type="compositionally biased region" description="Basic and acidic residues" evidence="5">
    <location>
        <begin position="438"/>
        <end position="448"/>
    </location>
</feature>
<dbReference type="Proteomes" id="UP000439022">
    <property type="component" value="Unassembled WGS sequence"/>
</dbReference>
<reference evidence="7 8" key="1">
    <citation type="submission" date="2019-11" db="EMBL/GenBank/DDBJ databases">
        <title>Whole genome sequence of Haloferax sp. MBLA0076.</title>
        <authorList>
            <person name="Seo M.-J."/>
            <person name="Cho E.-S."/>
        </authorList>
    </citation>
    <scope>NUCLEOTIDE SEQUENCE [LARGE SCALE GENOMIC DNA]</scope>
    <source>
        <strain evidence="7 8">MBLA0076</strain>
    </source>
</reference>
<evidence type="ECO:0000256" key="1">
    <source>
        <dbReference type="ARBA" id="ARBA00004613"/>
    </source>
</evidence>
<dbReference type="Gene3D" id="4.10.1080.10">
    <property type="entry name" value="TSP type-3 repeat"/>
    <property type="match status" value="2"/>
</dbReference>
<feature type="compositionally biased region" description="Basic and acidic residues" evidence="5">
    <location>
        <begin position="399"/>
        <end position="409"/>
    </location>
</feature>
<dbReference type="EMBL" id="WKJO01000001">
    <property type="protein sequence ID" value="MRX20884.1"/>
    <property type="molecule type" value="Genomic_DNA"/>
</dbReference>
<feature type="transmembrane region" description="Helical" evidence="6">
    <location>
        <begin position="38"/>
        <end position="58"/>
    </location>
</feature>
<name>A0A6A8GCA6_9EURY</name>